<feature type="domain" description="RNA polymerase sigma factor 70 region 4 type 2" evidence="6">
    <location>
        <begin position="104"/>
        <end position="154"/>
    </location>
</feature>
<sequence length="163" mass="19369">MSKDFYTQFILPYAGIIIKICRAYTDTEEDFQDYYQEVCLQIWNSRKNFKEESKWSTWIYRISLNVCMSLLRKSKKKQVQSSDYIQVQNVPDEENAFQDESLKLLYKAIRQLSELDRAIILLYLEENSYKEIADIIGTTPNNIGVRITRIKKQLKNLLNGKIY</sequence>
<dbReference type="Proteomes" id="UP001248819">
    <property type="component" value="Unassembled WGS sequence"/>
</dbReference>
<gene>
    <name evidence="7" type="ORF">RM529_15630</name>
</gene>
<evidence type="ECO:0000256" key="3">
    <source>
        <dbReference type="ARBA" id="ARBA00023082"/>
    </source>
</evidence>
<keyword evidence="8" id="KW-1185">Reference proteome</keyword>
<evidence type="ECO:0000256" key="4">
    <source>
        <dbReference type="ARBA" id="ARBA00023163"/>
    </source>
</evidence>
<dbReference type="Pfam" id="PF08281">
    <property type="entry name" value="Sigma70_r4_2"/>
    <property type="match status" value="1"/>
</dbReference>
<dbReference type="PANTHER" id="PTHR43133">
    <property type="entry name" value="RNA POLYMERASE ECF-TYPE SIGMA FACTO"/>
    <property type="match status" value="1"/>
</dbReference>
<proteinExistence type="inferred from homology"/>
<organism evidence="7 8">
    <name type="scientific">Autumnicola edwardsiae</name>
    <dbReference type="NCBI Taxonomy" id="3075594"/>
    <lineage>
        <taxon>Bacteria</taxon>
        <taxon>Pseudomonadati</taxon>
        <taxon>Bacteroidota</taxon>
        <taxon>Flavobacteriia</taxon>
        <taxon>Flavobacteriales</taxon>
        <taxon>Flavobacteriaceae</taxon>
        <taxon>Autumnicola</taxon>
    </lineage>
</organism>
<evidence type="ECO:0000313" key="8">
    <source>
        <dbReference type="Proteomes" id="UP001248819"/>
    </source>
</evidence>
<dbReference type="InterPro" id="IPR007627">
    <property type="entry name" value="RNA_pol_sigma70_r2"/>
</dbReference>
<dbReference type="InterPro" id="IPR013324">
    <property type="entry name" value="RNA_pol_sigma_r3/r4-like"/>
</dbReference>
<keyword evidence="4" id="KW-0804">Transcription</keyword>
<dbReference type="CDD" id="cd06171">
    <property type="entry name" value="Sigma70_r4"/>
    <property type="match status" value="1"/>
</dbReference>
<keyword evidence="2" id="KW-0805">Transcription regulation</keyword>
<dbReference type="NCBIfam" id="TIGR02937">
    <property type="entry name" value="sigma70-ECF"/>
    <property type="match status" value="1"/>
</dbReference>
<dbReference type="Gene3D" id="1.10.1740.10">
    <property type="match status" value="1"/>
</dbReference>
<evidence type="ECO:0000259" key="5">
    <source>
        <dbReference type="Pfam" id="PF04542"/>
    </source>
</evidence>
<dbReference type="PANTHER" id="PTHR43133:SF45">
    <property type="entry name" value="RNA POLYMERASE ECF-TYPE SIGMA FACTOR"/>
    <property type="match status" value="1"/>
</dbReference>
<dbReference type="Gene3D" id="1.10.10.10">
    <property type="entry name" value="Winged helix-like DNA-binding domain superfamily/Winged helix DNA-binding domain"/>
    <property type="match status" value="1"/>
</dbReference>
<feature type="domain" description="RNA polymerase sigma-70 region 2" evidence="5">
    <location>
        <begin position="13"/>
        <end position="75"/>
    </location>
</feature>
<dbReference type="InterPro" id="IPR013249">
    <property type="entry name" value="RNA_pol_sigma70_r4_t2"/>
</dbReference>
<protein>
    <submittedName>
        <fullName evidence="7">Sigma-70 family RNA polymerase sigma factor</fullName>
    </submittedName>
</protein>
<evidence type="ECO:0000259" key="6">
    <source>
        <dbReference type="Pfam" id="PF08281"/>
    </source>
</evidence>
<name>A0ABU3CZ66_9FLAO</name>
<evidence type="ECO:0000256" key="1">
    <source>
        <dbReference type="ARBA" id="ARBA00010641"/>
    </source>
</evidence>
<dbReference type="InterPro" id="IPR039425">
    <property type="entry name" value="RNA_pol_sigma-70-like"/>
</dbReference>
<comment type="caution">
    <text evidence="7">The sequence shown here is derived from an EMBL/GenBank/DDBJ whole genome shotgun (WGS) entry which is preliminary data.</text>
</comment>
<dbReference type="SUPFAM" id="SSF88946">
    <property type="entry name" value="Sigma2 domain of RNA polymerase sigma factors"/>
    <property type="match status" value="1"/>
</dbReference>
<dbReference type="EMBL" id="JAVRHP010000135">
    <property type="protein sequence ID" value="MDT0651586.1"/>
    <property type="molecule type" value="Genomic_DNA"/>
</dbReference>
<dbReference type="InterPro" id="IPR014284">
    <property type="entry name" value="RNA_pol_sigma-70_dom"/>
</dbReference>
<dbReference type="InterPro" id="IPR013325">
    <property type="entry name" value="RNA_pol_sigma_r2"/>
</dbReference>
<dbReference type="Pfam" id="PF04542">
    <property type="entry name" value="Sigma70_r2"/>
    <property type="match status" value="1"/>
</dbReference>
<dbReference type="RefSeq" id="WP_311485687.1">
    <property type="nucleotide sequence ID" value="NZ_JAVRHP010000135.1"/>
</dbReference>
<dbReference type="SUPFAM" id="SSF88659">
    <property type="entry name" value="Sigma3 and sigma4 domains of RNA polymerase sigma factors"/>
    <property type="match status" value="1"/>
</dbReference>
<evidence type="ECO:0000313" key="7">
    <source>
        <dbReference type="EMBL" id="MDT0651586.1"/>
    </source>
</evidence>
<dbReference type="InterPro" id="IPR036388">
    <property type="entry name" value="WH-like_DNA-bd_sf"/>
</dbReference>
<evidence type="ECO:0000256" key="2">
    <source>
        <dbReference type="ARBA" id="ARBA00023015"/>
    </source>
</evidence>
<keyword evidence="3" id="KW-0731">Sigma factor</keyword>
<comment type="similarity">
    <text evidence="1">Belongs to the sigma-70 factor family. ECF subfamily.</text>
</comment>
<accession>A0ABU3CZ66</accession>
<reference evidence="7 8" key="1">
    <citation type="submission" date="2023-09" db="EMBL/GenBank/DDBJ databases">
        <authorList>
            <person name="Rey-Velasco X."/>
        </authorList>
    </citation>
    <scope>NUCLEOTIDE SEQUENCE [LARGE SCALE GENOMIC DNA]</scope>
    <source>
        <strain evidence="7 8">F297</strain>
    </source>
</reference>